<dbReference type="Gene3D" id="2.60.40.10">
    <property type="entry name" value="Immunoglobulins"/>
    <property type="match status" value="1"/>
</dbReference>
<dbReference type="Proteomes" id="UP000266178">
    <property type="component" value="Unassembled WGS sequence"/>
</dbReference>
<reference evidence="3 4" key="1">
    <citation type="submission" date="2018-08" db="EMBL/GenBank/DDBJ databases">
        <title>Meiothermus granaticius genome AF-68 sequencing project.</title>
        <authorList>
            <person name="Da Costa M.S."/>
            <person name="Albuquerque L."/>
            <person name="Raposo P."/>
            <person name="Froufe H.J.C."/>
            <person name="Barroso C.S."/>
            <person name="Egas C."/>
        </authorList>
    </citation>
    <scope>NUCLEOTIDE SEQUENCE [LARGE SCALE GENOMIC DNA]</scope>
    <source>
        <strain evidence="3 4">AF-68</strain>
    </source>
</reference>
<dbReference type="EMBL" id="QWLB01000045">
    <property type="protein sequence ID" value="RIH91395.1"/>
    <property type="molecule type" value="Genomic_DNA"/>
</dbReference>
<proteinExistence type="predicted"/>
<evidence type="ECO:0000256" key="2">
    <source>
        <dbReference type="SAM" id="SignalP"/>
    </source>
</evidence>
<dbReference type="Pfam" id="PF05345">
    <property type="entry name" value="He_PIG"/>
    <property type="match status" value="1"/>
</dbReference>
<dbReference type="PROSITE" id="PS51257">
    <property type="entry name" value="PROKAR_LIPOPROTEIN"/>
    <property type="match status" value="1"/>
</dbReference>
<gene>
    <name evidence="3" type="ORF">Mgrana_02738</name>
</gene>
<dbReference type="RefSeq" id="WP_119358188.1">
    <property type="nucleotide sequence ID" value="NZ_QWLB01000045.1"/>
</dbReference>
<dbReference type="AlphaFoldDB" id="A0A399F6N6"/>
<keyword evidence="2" id="KW-0732">Signal</keyword>
<evidence type="ECO:0000256" key="1">
    <source>
        <dbReference type="SAM" id="MobiDB-lite"/>
    </source>
</evidence>
<feature type="compositionally biased region" description="Pro residues" evidence="1">
    <location>
        <begin position="338"/>
        <end position="348"/>
    </location>
</feature>
<keyword evidence="4" id="KW-1185">Reference proteome</keyword>
<evidence type="ECO:0000313" key="4">
    <source>
        <dbReference type="Proteomes" id="UP000266178"/>
    </source>
</evidence>
<dbReference type="SUPFAM" id="SSF49313">
    <property type="entry name" value="Cadherin-like"/>
    <property type="match status" value="1"/>
</dbReference>
<name>A0A399F6N6_9DEIN</name>
<dbReference type="GO" id="GO:0005509">
    <property type="term" value="F:calcium ion binding"/>
    <property type="evidence" value="ECO:0007669"/>
    <property type="project" value="InterPro"/>
</dbReference>
<accession>A0A399F6N6</accession>
<dbReference type="PROSITE" id="PS00018">
    <property type="entry name" value="EF_HAND_1"/>
    <property type="match status" value="1"/>
</dbReference>
<dbReference type="OrthoDB" id="30514at2"/>
<feature type="signal peptide" evidence="2">
    <location>
        <begin position="1"/>
        <end position="24"/>
    </location>
</feature>
<feature type="chain" id="PRO_5017298009" evidence="2">
    <location>
        <begin position="25"/>
        <end position="392"/>
    </location>
</feature>
<evidence type="ECO:0000313" key="3">
    <source>
        <dbReference type="EMBL" id="RIH91395.1"/>
    </source>
</evidence>
<feature type="compositionally biased region" description="Low complexity" evidence="1">
    <location>
        <begin position="260"/>
        <end position="287"/>
    </location>
</feature>
<dbReference type="InterPro" id="IPR018247">
    <property type="entry name" value="EF_Hand_1_Ca_BS"/>
</dbReference>
<dbReference type="InterPro" id="IPR015919">
    <property type="entry name" value="Cadherin-like_sf"/>
</dbReference>
<protein>
    <submittedName>
        <fullName evidence="3">Putative Ig domain protein</fullName>
    </submittedName>
</protein>
<dbReference type="InterPro" id="IPR013783">
    <property type="entry name" value="Ig-like_fold"/>
</dbReference>
<dbReference type="GO" id="GO:0016020">
    <property type="term" value="C:membrane"/>
    <property type="evidence" value="ECO:0007669"/>
    <property type="project" value="InterPro"/>
</dbReference>
<comment type="caution">
    <text evidence="3">The sequence shown here is derived from an EMBL/GenBank/DDBJ whole genome shotgun (WGS) entry which is preliminary data.</text>
</comment>
<feature type="region of interest" description="Disordered" evidence="1">
    <location>
        <begin position="258"/>
        <end position="367"/>
    </location>
</feature>
<organism evidence="3 4">
    <name type="scientific">Meiothermus granaticius NBRC 107808</name>
    <dbReference type="NCBI Taxonomy" id="1227551"/>
    <lineage>
        <taxon>Bacteria</taxon>
        <taxon>Thermotogati</taxon>
        <taxon>Deinococcota</taxon>
        <taxon>Deinococci</taxon>
        <taxon>Thermales</taxon>
        <taxon>Thermaceae</taxon>
        <taxon>Meiothermus</taxon>
    </lineage>
</organism>
<sequence>MRFPVLGLWLGLMGLLAACGSDSAGSQTKEPLRLTVNLPPAYLGEAYTAAFTADGGIRPYKYSFDGTLPKGLTYADGRISGTPQEKGSFDLTVTVEDGNLSSRVQKTTLTVAETPPPQLEQVFPLAESADPFVYLMRVRNREARGFQMQLALKDLQPTLESLKTPEGLLTVSRYNPETHLLDLDAVFVTPKKDLEVLRLTLTPDKKLRPSFGSTNPLLAFYDKNGALVAGNPQIDRAPSQGKYTYADLQAIAKNWGRKLAPGQGTPAPAQPPAASAPAAPGEPTSAAQETTQAEGPSAPVQPEGSGESAQAPPAGAPASPQNSAQGQQNQPPQGQTPSPQPGQNPSPQPAQAAPQKLEGDLNGDGVVDQKDLDLLRSSYAWASVSGIKLAQA</sequence>
<feature type="compositionally biased region" description="Low complexity" evidence="1">
    <location>
        <begin position="304"/>
        <end position="337"/>
    </location>
</feature>